<gene>
    <name evidence="3" type="ORF">QJS35_21300</name>
</gene>
<keyword evidence="4" id="KW-1185">Reference proteome</keyword>
<evidence type="ECO:0000313" key="4">
    <source>
        <dbReference type="Proteomes" id="UP001493487"/>
    </source>
</evidence>
<dbReference type="CDD" id="cd14791">
    <property type="entry name" value="GH36"/>
    <property type="match status" value="1"/>
</dbReference>
<dbReference type="InterPro" id="IPR050985">
    <property type="entry name" value="Alpha-glycosidase_related"/>
</dbReference>
<dbReference type="Gene3D" id="3.20.20.70">
    <property type="entry name" value="Aldolase class I"/>
    <property type="match status" value="1"/>
</dbReference>
<evidence type="ECO:0000256" key="2">
    <source>
        <dbReference type="ARBA" id="ARBA00023295"/>
    </source>
</evidence>
<sequence length="782" mass="88090">MNNDIKAGRMNVKVDSNRFGFDSDQITFKEAVREATVLVGKREKKLTIGTEGNVLHSCTSRSTPVGEAIDYTWRRENSEGLTLAWTLSCLDHLSAITLRASVTNGTEDNVRLKEIVLARSSDDSLCCDGDPSAWLLSPISHDKRVGHLGQTLTSANEDTIEFWKSMNAAVPFKLPTEERFIDGRWRSYKDFVTLYTEAGEIGLTMGAVGEPEADVRFDCKVNNGKMRLDIISEMSDVRIEPGETRHSQEVMILARPYDEAVDTLFKWLSTTHGSRTHQGAKYGWCSWYDLRWDITEDTIAATVQQFNKRKDRTPVQVIQIDNGFEKKVGDWRCNDKFSGGWAPLVHKIREAGAEPGIWLAPLAMHDSLGYLGEHPDWFQRNAIGELELGDDTWGATTHWLDPTHPEVQTFMRDIVRDHRREGFTYYKTDYNTISDNCRFYDSKKTRLQAYRTFYRLLREEIGEEDYLLACSGFTRGIMGFADACRIGPDSVDVWSTAHTPCTILEAIRATGKTAAANGIFFANDPDVTYTMIRPQSSVKRTPMEVGDSLTLEEWRTWHGFAGLLGGMQFISDPLEKPVYANAWRSFEILTPPAPERAQSLHAGTDLNHQRFGFVANREWGSFASLLLWNAEDEGASIALNSNRLDRLGESYHIWSFWDETYYGIGDSSFVTPLLQPHASLLLRFTPCYVSDERPVLIGSTLHISMGASEISGITSTNHTLDILLNDGGASDGKLFVYSKQPLVLQSAEGCTVEGIKEVEEFVWSIHLASRQRGRNQACHLLF</sequence>
<dbReference type="Proteomes" id="UP001493487">
    <property type="component" value="Unassembled WGS sequence"/>
</dbReference>
<accession>A0ABV1KYZ4</accession>
<dbReference type="PANTHER" id="PTHR43053">
    <property type="entry name" value="GLYCOSIDASE FAMILY 31"/>
    <property type="match status" value="1"/>
</dbReference>
<comment type="caution">
    <text evidence="3">The sequence shown here is derived from an EMBL/GenBank/DDBJ whole genome shotgun (WGS) entry which is preliminary data.</text>
</comment>
<protein>
    <submittedName>
        <fullName evidence="3">Alpha-galactosidase</fullName>
    </submittedName>
</protein>
<dbReference type="EMBL" id="JASKHM010000013">
    <property type="protein sequence ID" value="MEQ4484928.1"/>
    <property type="molecule type" value="Genomic_DNA"/>
</dbReference>
<proteinExistence type="predicted"/>
<dbReference type="SUPFAM" id="SSF51445">
    <property type="entry name" value="(Trans)glycosidases"/>
    <property type="match status" value="1"/>
</dbReference>
<keyword evidence="2" id="KW-0326">Glycosidase</keyword>
<name>A0ABV1KYZ4_9BACL</name>
<reference evidence="3 4" key="1">
    <citation type="journal article" date="2023" name="Genome Announc.">
        <title>Pan-Genome Analyses of the Genus Cohnella and Proposal of the Novel Species Cohnella silvisoli sp. nov., Isolated from Forest Soil.</title>
        <authorList>
            <person name="Wang C."/>
            <person name="Mao L."/>
            <person name="Bao G."/>
            <person name="Zhu H."/>
        </authorList>
    </citation>
    <scope>NUCLEOTIDE SEQUENCE [LARGE SCALE GENOMIC DNA]</scope>
    <source>
        <strain evidence="3 4">NL03-T5-1</strain>
    </source>
</reference>
<dbReference type="InterPro" id="IPR013785">
    <property type="entry name" value="Aldolase_TIM"/>
</dbReference>
<dbReference type="InterPro" id="IPR017853">
    <property type="entry name" value="GH"/>
</dbReference>
<keyword evidence="1" id="KW-0378">Hydrolase</keyword>
<dbReference type="PANTHER" id="PTHR43053:SF3">
    <property type="entry name" value="ALPHA-GALACTOSIDASE C-RELATED"/>
    <property type="match status" value="1"/>
</dbReference>
<evidence type="ECO:0000313" key="3">
    <source>
        <dbReference type="EMBL" id="MEQ4484928.1"/>
    </source>
</evidence>
<evidence type="ECO:0000256" key="1">
    <source>
        <dbReference type="ARBA" id="ARBA00022801"/>
    </source>
</evidence>
<dbReference type="InterPro" id="IPR002252">
    <property type="entry name" value="Glyco_hydro_36"/>
</dbReference>
<dbReference type="RefSeq" id="WP_232184867.1">
    <property type="nucleotide sequence ID" value="NZ_JAIOAP010000003.1"/>
</dbReference>
<organism evidence="3 4">
    <name type="scientific">Cohnella silvisoli</name>
    <dbReference type="NCBI Taxonomy" id="2873699"/>
    <lineage>
        <taxon>Bacteria</taxon>
        <taxon>Bacillati</taxon>
        <taxon>Bacillota</taxon>
        <taxon>Bacilli</taxon>
        <taxon>Bacillales</taxon>
        <taxon>Paenibacillaceae</taxon>
        <taxon>Cohnella</taxon>
    </lineage>
</organism>